<accession>A0A0A0HHD8</accession>
<reference evidence="9 10" key="1">
    <citation type="submission" date="2013-01" db="EMBL/GenBank/DDBJ databases">
        <authorList>
            <person name="Fiebig A."/>
            <person name="Goeker M."/>
            <person name="Klenk H.-P.P."/>
        </authorList>
    </citation>
    <scope>NUCLEOTIDE SEQUENCE [LARGE SCALE GENOMIC DNA]</scope>
    <source>
        <strain evidence="9 10">DSM 17069</strain>
    </source>
</reference>
<evidence type="ECO:0000256" key="1">
    <source>
        <dbReference type="ARBA" id="ARBA00010641"/>
    </source>
</evidence>
<feature type="domain" description="RNA polymerase sigma-70 region 2" evidence="7">
    <location>
        <begin position="34"/>
        <end position="96"/>
    </location>
</feature>
<dbReference type="HOGENOM" id="CLU_047691_1_3_5"/>
<dbReference type="InterPro" id="IPR014284">
    <property type="entry name" value="RNA_pol_sigma-70_dom"/>
</dbReference>
<protein>
    <submittedName>
        <fullName evidence="9">RNA polymerase sigma factor, sigma-70 family</fullName>
    </submittedName>
</protein>
<dbReference type="InterPro" id="IPR013325">
    <property type="entry name" value="RNA_pol_sigma_r2"/>
</dbReference>
<dbReference type="InterPro" id="IPR013324">
    <property type="entry name" value="RNA_pol_sigma_r3/r4-like"/>
</dbReference>
<comment type="similarity">
    <text evidence="1">Belongs to the sigma-70 factor family. ECF subfamily.</text>
</comment>
<dbReference type="EMBL" id="AONH01000024">
    <property type="protein sequence ID" value="KGM86114.1"/>
    <property type="molecule type" value="Genomic_DNA"/>
</dbReference>
<dbReference type="NCBIfam" id="TIGR02937">
    <property type="entry name" value="sigma70-ECF"/>
    <property type="match status" value="1"/>
</dbReference>
<keyword evidence="3" id="KW-0731">Sigma factor</keyword>
<dbReference type="GO" id="GO:0003677">
    <property type="term" value="F:DNA binding"/>
    <property type="evidence" value="ECO:0007669"/>
    <property type="project" value="UniProtKB-KW"/>
</dbReference>
<dbReference type="Gene3D" id="1.10.10.10">
    <property type="entry name" value="Winged helix-like DNA-binding domain superfamily/Winged helix DNA-binding domain"/>
    <property type="match status" value="1"/>
</dbReference>
<dbReference type="RefSeq" id="WP_008282897.1">
    <property type="nucleotide sequence ID" value="NZ_KN293988.1"/>
</dbReference>
<dbReference type="PANTHER" id="PTHR43133">
    <property type="entry name" value="RNA POLYMERASE ECF-TYPE SIGMA FACTO"/>
    <property type="match status" value="1"/>
</dbReference>
<feature type="region of interest" description="Disordered" evidence="6">
    <location>
        <begin position="1"/>
        <end position="21"/>
    </location>
</feature>
<comment type="caution">
    <text evidence="9">The sequence shown here is derived from an EMBL/GenBank/DDBJ whole genome shotgun (WGS) entry which is preliminary data.</text>
</comment>
<proteinExistence type="inferred from homology"/>
<evidence type="ECO:0000313" key="10">
    <source>
        <dbReference type="Proteomes" id="UP000030021"/>
    </source>
</evidence>
<dbReference type="eggNOG" id="COG1595">
    <property type="taxonomic scope" value="Bacteria"/>
</dbReference>
<evidence type="ECO:0000259" key="8">
    <source>
        <dbReference type="Pfam" id="PF08281"/>
    </source>
</evidence>
<dbReference type="InterPro" id="IPR039425">
    <property type="entry name" value="RNA_pol_sigma-70-like"/>
</dbReference>
<dbReference type="SUPFAM" id="SSF88946">
    <property type="entry name" value="Sigma2 domain of RNA polymerase sigma factors"/>
    <property type="match status" value="1"/>
</dbReference>
<keyword evidence="2" id="KW-0805">Transcription regulation</keyword>
<keyword evidence="5" id="KW-0804">Transcription</keyword>
<evidence type="ECO:0000256" key="3">
    <source>
        <dbReference type="ARBA" id="ARBA00023082"/>
    </source>
</evidence>
<sequence length="222" mass="25199">MNHDPNDRLSTADQPNTAAKDADIAVRRSLVEGRQHILNFLRRRLGDPEAAEDVLQTFMLRAIDRSEQLRDVRAVRGWLGQILASSIADYGRKVSRRRQREVVMAPTDLDSVQNGFDEELDEAICNCLYKLLPTLRPEYAEVIWRVDLQEQPRDAVAKDLGITLNNITVRLHRGRQALKTRLEQMCLTCPVHGFLDCDCDAAEKARARFQAMKDDAGAKTTD</sequence>
<evidence type="ECO:0000256" key="2">
    <source>
        <dbReference type="ARBA" id="ARBA00023015"/>
    </source>
</evidence>
<evidence type="ECO:0000259" key="7">
    <source>
        <dbReference type="Pfam" id="PF04542"/>
    </source>
</evidence>
<dbReference type="InterPro" id="IPR036388">
    <property type="entry name" value="WH-like_DNA-bd_sf"/>
</dbReference>
<dbReference type="GO" id="GO:0016987">
    <property type="term" value="F:sigma factor activity"/>
    <property type="evidence" value="ECO:0007669"/>
    <property type="project" value="UniProtKB-KW"/>
</dbReference>
<feature type="compositionally biased region" description="Polar residues" evidence="6">
    <location>
        <begin position="8"/>
        <end position="17"/>
    </location>
</feature>
<dbReference type="PATRIC" id="fig|1288298.3.peg.3990"/>
<dbReference type="InterPro" id="IPR007627">
    <property type="entry name" value="RNA_pol_sigma70_r2"/>
</dbReference>
<name>A0A0A0HHD8_9RHOB</name>
<dbReference type="Gene3D" id="1.10.1740.10">
    <property type="match status" value="1"/>
</dbReference>
<gene>
    <name evidence="9" type="ORF">rosmuc_03988</name>
</gene>
<dbReference type="OrthoDB" id="9803470at2"/>
<dbReference type="SUPFAM" id="SSF88659">
    <property type="entry name" value="Sigma3 and sigma4 domains of RNA polymerase sigma factors"/>
    <property type="match status" value="1"/>
</dbReference>
<evidence type="ECO:0000256" key="4">
    <source>
        <dbReference type="ARBA" id="ARBA00023125"/>
    </source>
</evidence>
<feature type="domain" description="RNA polymerase sigma factor 70 region 4 type 2" evidence="8">
    <location>
        <begin position="126"/>
        <end position="178"/>
    </location>
</feature>
<evidence type="ECO:0000313" key="9">
    <source>
        <dbReference type="EMBL" id="KGM86114.1"/>
    </source>
</evidence>
<dbReference type="PANTHER" id="PTHR43133:SF8">
    <property type="entry name" value="RNA POLYMERASE SIGMA FACTOR HI_1459-RELATED"/>
    <property type="match status" value="1"/>
</dbReference>
<dbReference type="InterPro" id="IPR013249">
    <property type="entry name" value="RNA_pol_sigma70_r4_t2"/>
</dbReference>
<dbReference type="Pfam" id="PF08281">
    <property type="entry name" value="Sigma70_r4_2"/>
    <property type="match status" value="1"/>
</dbReference>
<dbReference type="Pfam" id="PF04542">
    <property type="entry name" value="Sigma70_r2"/>
    <property type="match status" value="1"/>
</dbReference>
<dbReference type="AlphaFoldDB" id="A0A0A0HHD8"/>
<evidence type="ECO:0000256" key="6">
    <source>
        <dbReference type="SAM" id="MobiDB-lite"/>
    </source>
</evidence>
<dbReference type="GO" id="GO:0006352">
    <property type="term" value="P:DNA-templated transcription initiation"/>
    <property type="evidence" value="ECO:0007669"/>
    <property type="project" value="InterPro"/>
</dbReference>
<keyword evidence="4" id="KW-0238">DNA-binding</keyword>
<organism evidence="9 10">
    <name type="scientific">Roseovarius mucosus DSM 17069</name>
    <dbReference type="NCBI Taxonomy" id="1288298"/>
    <lineage>
        <taxon>Bacteria</taxon>
        <taxon>Pseudomonadati</taxon>
        <taxon>Pseudomonadota</taxon>
        <taxon>Alphaproteobacteria</taxon>
        <taxon>Rhodobacterales</taxon>
        <taxon>Roseobacteraceae</taxon>
        <taxon>Roseovarius</taxon>
    </lineage>
</organism>
<dbReference type="Proteomes" id="UP000030021">
    <property type="component" value="Unassembled WGS sequence"/>
</dbReference>
<evidence type="ECO:0000256" key="5">
    <source>
        <dbReference type="ARBA" id="ARBA00023163"/>
    </source>
</evidence>